<reference evidence="9" key="1">
    <citation type="journal article" date="2019" name="Int. J. Syst. Evol. Microbiol.">
        <title>The Global Catalogue of Microorganisms (GCM) 10K type strain sequencing project: providing services to taxonomists for standard genome sequencing and annotation.</title>
        <authorList>
            <consortium name="The Broad Institute Genomics Platform"/>
            <consortium name="The Broad Institute Genome Sequencing Center for Infectious Disease"/>
            <person name="Wu L."/>
            <person name="Ma J."/>
        </authorList>
    </citation>
    <scope>NUCLEOTIDE SEQUENCE [LARGE SCALE GENOMIC DNA]</scope>
    <source>
        <strain evidence="9">CGMCC 1.12923</strain>
    </source>
</reference>
<dbReference type="InterPro" id="IPR018294">
    <property type="entry name" value="ISPD_synthase_CS"/>
</dbReference>
<dbReference type="PANTHER" id="PTHR32125:SF4">
    <property type="entry name" value="2-C-METHYL-D-ERYTHRITOL 4-PHOSPHATE CYTIDYLYLTRANSFERASE, CHLOROPLASTIC"/>
    <property type="match status" value="1"/>
</dbReference>
<dbReference type="CDD" id="cd02516">
    <property type="entry name" value="CDP-ME_synthetase"/>
    <property type="match status" value="1"/>
</dbReference>
<comment type="function">
    <text evidence="7">Catalyzes the formation of 4-diphosphocytidyl-2-C-methyl-D-erythritol from CTP and 2-C-methyl-D-erythritol 4-phosphate (MEP).</text>
</comment>
<dbReference type="SUPFAM" id="SSF53448">
    <property type="entry name" value="Nucleotide-diphospho-sugar transferases"/>
    <property type="match status" value="1"/>
</dbReference>
<evidence type="ECO:0000256" key="4">
    <source>
        <dbReference type="ARBA" id="ARBA00022679"/>
    </source>
</evidence>
<dbReference type="GO" id="GO:0016779">
    <property type="term" value="F:nucleotidyltransferase activity"/>
    <property type="evidence" value="ECO:0007669"/>
    <property type="project" value="UniProtKB-KW"/>
</dbReference>
<dbReference type="EC" id="2.7.7.60" evidence="7"/>
<dbReference type="HAMAP" id="MF_00108">
    <property type="entry name" value="IspD"/>
    <property type="match status" value="1"/>
</dbReference>
<gene>
    <name evidence="7 8" type="primary">ispD</name>
    <name evidence="8" type="ORF">GCM10011357_02240</name>
</gene>
<dbReference type="Gene3D" id="3.90.550.10">
    <property type="entry name" value="Spore Coat Polysaccharide Biosynthesis Protein SpsA, Chain A"/>
    <property type="match status" value="1"/>
</dbReference>
<dbReference type="Pfam" id="PF01128">
    <property type="entry name" value="IspD"/>
    <property type="match status" value="1"/>
</dbReference>
<accession>A0ABQ1QWJ2</accession>
<feature type="site" description="Positions MEP for the nucleophilic attack" evidence="7">
    <location>
        <position position="135"/>
    </location>
</feature>
<feature type="site" description="Positions MEP for the nucleophilic attack" evidence="7">
    <location>
        <position position="191"/>
    </location>
</feature>
<dbReference type="InterPro" id="IPR029044">
    <property type="entry name" value="Nucleotide-diphossugar_trans"/>
</dbReference>
<evidence type="ECO:0000313" key="8">
    <source>
        <dbReference type="EMBL" id="GGD49893.1"/>
    </source>
</evidence>
<evidence type="ECO:0000313" key="9">
    <source>
        <dbReference type="Proteomes" id="UP000614272"/>
    </source>
</evidence>
<dbReference type="PANTHER" id="PTHR32125">
    <property type="entry name" value="2-C-METHYL-D-ERYTHRITOL 4-PHOSPHATE CYTIDYLYLTRANSFERASE, CHLOROPLASTIC"/>
    <property type="match status" value="1"/>
</dbReference>
<dbReference type="EMBL" id="BMGJ01000001">
    <property type="protein sequence ID" value="GGD49893.1"/>
    <property type="molecule type" value="Genomic_DNA"/>
</dbReference>
<proteinExistence type="inferred from homology"/>
<dbReference type="NCBIfam" id="TIGR00453">
    <property type="entry name" value="ispD"/>
    <property type="match status" value="1"/>
</dbReference>
<evidence type="ECO:0000256" key="1">
    <source>
        <dbReference type="ARBA" id="ARBA00001282"/>
    </source>
</evidence>
<comment type="caution">
    <text evidence="7">Lacks conserved residue(s) required for the propagation of feature annotation.</text>
</comment>
<organism evidence="8 9">
    <name type="scientific">Lacimicrobium alkaliphilum</name>
    <dbReference type="NCBI Taxonomy" id="1526571"/>
    <lineage>
        <taxon>Bacteria</taxon>
        <taxon>Pseudomonadati</taxon>
        <taxon>Pseudomonadota</taxon>
        <taxon>Gammaproteobacteria</taxon>
        <taxon>Alteromonadales</taxon>
        <taxon>Alteromonadaceae</taxon>
        <taxon>Lacimicrobium</taxon>
    </lineage>
</organism>
<evidence type="ECO:0000256" key="7">
    <source>
        <dbReference type="HAMAP-Rule" id="MF_00108"/>
    </source>
</evidence>
<keyword evidence="4 7" id="KW-0808">Transferase</keyword>
<keyword evidence="5 7" id="KW-0548">Nucleotidyltransferase</keyword>
<dbReference type="InterPro" id="IPR001228">
    <property type="entry name" value="IspD"/>
</dbReference>
<evidence type="ECO:0000256" key="6">
    <source>
        <dbReference type="ARBA" id="ARBA00023229"/>
    </source>
</evidence>
<dbReference type="InterPro" id="IPR034683">
    <property type="entry name" value="IspD/TarI"/>
</dbReference>
<dbReference type="InterPro" id="IPR050088">
    <property type="entry name" value="IspD/TarI_cytidylyltransf_bact"/>
</dbReference>
<evidence type="ECO:0000256" key="3">
    <source>
        <dbReference type="ARBA" id="ARBA00009789"/>
    </source>
</evidence>
<name>A0ABQ1QWJ2_9ALTE</name>
<keyword evidence="6 7" id="KW-0414">Isoprene biosynthesis</keyword>
<comment type="catalytic activity">
    <reaction evidence="1 7">
        <text>2-C-methyl-D-erythritol 4-phosphate + CTP + H(+) = 4-CDP-2-C-methyl-D-erythritol + diphosphate</text>
        <dbReference type="Rhea" id="RHEA:13429"/>
        <dbReference type="ChEBI" id="CHEBI:15378"/>
        <dbReference type="ChEBI" id="CHEBI:33019"/>
        <dbReference type="ChEBI" id="CHEBI:37563"/>
        <dbReference type="ChEBI" id="CHEBI:57823"/>
        <dbReference type="ChEBI" id="CHEBI:58262"/>
        <dbReference type="EC" id="2.7.7.60"/>
    </reaction>
</comment>
<comment type="pathway">
    <text evidence="2 7">Isoprenoid biosynthesis; isopentenyl diphosphate biosynthesis via DXP pathway; isopentenyl diphosphate from 1-deoxy-D-xylulose 5-phosphate: step 2/6.</text>
</comment>
<sequence length="216" mass="24127">MQSDIPKQYLSLAGKTILEHCLLNLIAHPRIQHIILPLHPQDPWFEKLDIANAPWLTVIEGGHERADSVLNGLQIVPEGEWVMVHDAARPCLPHADIDKLLALTEGHQGGILASPVRDTMKRADEQGLIVRTESREQLWHALTPQFFSCKQLKAALSGALAQNIHITDEASAIEWSGGKVRLIKGDPCNIKITHPEDLALAEFYLHRILKRQGNKI</sequence>
<dbReference type="Proteomes" id="UP000614272">
    <property type="component" value="Unassembled WGS sequence"/>
</dbReference>
<evidence type="ECO:0000256" key="2">
    <source>
        <dbReference type="ARBA" id="ARBA00004787"/>
    </source>
</evidence>
<dbReference type="PROSITE" id="PS01295">
    <property type="entry name" value="ISPD"/>
    <property type="match status" value="1"/>
</dbReference>
<evidence type="ECO:0000256" key="5">
    <source>
        <dbReference type="ARBA" id="ARBA00022695"/>
    </source>
</evidence>
<feature type="site" description="Transition state stabilizer" evidence="7">
    <location>
        <position position="7"/>
    </location>
</feature>
<comment type="caution">
    <text evidence="8">The sequence shown here is derived from an EMBL/GenBank/DDBJ whole genome shotgun (WGS) entry which is preliminary data.</text>
</comment>
<protein>
    <recommendedName>
        <fullName evidence="7">2-C-methyl-D-erythritol 4-phosphate cytidylyltransferase</fullName>
        <ecNumber evidence="7">2.7.7.60</ecNumber>
    </recommendedName>
    <alternativeName>
        <fullName evidence="7">4-diphosphocytidyl-2C-methyl-D-erythritol synthase</fullName>
    </alternativeName>
    <alternativeName>
        <fullName evidence="7">MEP cytidylyltransferase</fullName>
        <shortName evidence="7">MCT</shortName>
    </alternativeName>
</protein>
<comment type="similarity">
    <text evidence="3 7">Belongs to the IspD/TarI cytidylyltransferase family. IspD subfamily.</text>
</comment>
<keyword evidence="9" id="KW-1185">Reference proteome</keyword>